<keyword evidence="8 9" id="KW-0472">Membrane</keyword>
<reference evidence="11 12" key="1">
    <citation type="submission" date="2016-10" db="EMBL/GenBank/DDBJ databases">
        <authorList>
            <person name="de Groot N.N."/>
        </authorList>
    </citation>
    <scope>NUCLEOTIDE SEQUENCE [LARGE SCALE GENOMIC DNA]</scope>
    <source>
        <strain evidence="11 12">DSM 45514</strain>
    </source>
</reference>
<evidence type="ECO:0000256" key="5">
    <source>
        <dbReference type="ARBA" id="ARBA00022837"/>
    </source>
</evidence>
<keyword evidence="2 9" id="KW-0813">Transport</keyword>
<evidence type="ECO:0000256" key="2">
    <source>
        <dbReference type="ARBA" id="ARBA00022448"/>
    </source>
</evidence>
<name>A0A1G6RN06_9BACL</name>
<comment type="similarity">
    <text evidence="9">Belongs to the Ca(2+):cation antiporter (CaCA) (TC 2.A.19) family.</text>
</comment>
<dbReference type="GO" id="GO:0015369">
    <property type="term" value="F:calcium:proton antiporter activity"/>
    <property type="evidence" value="ECO:0007669"/>
    <property type="project" value="UniProtKB-UniRule"/>
</dbReference>
<keyword evidence="6 9" id="KW-1133">Transmembrane helix</keyword>
<dbReference type="Proteomes" id="UP000199387">
    <property type="component" value="Unassembled WGS sequence"/>
</dbReference>
<evidence type="ECO:0000256" key="6">
    <source>
        <dbReference type="ARBA" id="ARBA00022989"/>
    </source>
</evidence>
<feature type="transmembrane region" description="Helical" evidence="9">
    <location>
        <begin position="341"/>
        <end position="360"/>
    </location>
</feature>
<proteinExistence type="inferred from homology"/>
<evidence type="ECO:0000256" key="9">
    <source>
        <dbReference type="RuleBase" id="RU365028"/>
    </source>
</evidence>
<keyword evidence="4 9" id="KW-0812">Transmembrane</keyword>
<evidence type="ECO:0000313" key="12">
    <source>
        <dbReference type="Proteomes" id="UP000199387"/>
    </source>
</evidence>
<dbReference type="RefSeq" id="WP_091573096.1">
    <property type="nucleotide sequence ID" value="NZ_FMZA01000029.1"/>
</dbReference>
<keyword evidence="7 9" id="KW-0406">Ion transport</keyword>
<protein>
    <recommendedName>
        <fullName evidence="9">Ca(2+)/H(+) antiporter</fullName>
    </recommendedName>
</protein>
<keyword evidence="3 9" id="KW-0109">Calcium transport</keyword>
<comment type="caution">
    <text evidence="9">Lacks conserved residue(s) required for the propagation of feature annotation.</text>
</comment>
<dbReference type="OrthoDB" id="9776105at2"/>
<dbReference type="InterPro" id="IPR044880">
    <property type="entry name" value="NCX_ion-bd_dom_sf"/>
</dbReference>
<dbReference type="Pfam" id="PF01699">
    <property type="entry name" value="Na_Ca_ex"/>
    <property type="match status" value="2"/>
</dbReference>
<comment type="function">
    <text evidence="9">Ca(+)/H(+) antiporter that extrudes calcium in exchange for external protons.</text>
</comment>
<evidence type="ECO:0000313" key="11">
    <source>
        <dbReference type="EMBL" id="SDD06019.1"/>
    </source>
</evidence>
<dbReference type="InterPro" id="IPR004798">
    <property type="entry name" value="CAX-like"/>
</dbReference>
<feature type="transmembrane region" description="Helical" evidence="9">
    <location>
        <begin position="217"/>
        <end position="238"/>
    </location>
</feature>
<evidence type="ECO:0000256" key="4">
    <source>
        <dbReference type="ARBA" id="ARBA00022692"/>
    </source>
</evidence>
<dbReference type="InterPro" id="IPR004837">
    <property type="entry name" value="NaCa_Exmemb"/>
</dbReference>
<comment type="subcellular location">
    <subcellularLocation>
        <location evidence="1">Endomembrane system</location>
        <topology evidence="1">Multi-pass membrane protein</topology>
    </subcellularLocation>
</comment>
<feature type="transmembrane region" description="Helical" evidence="9">
    <location>
        <begin position="30"/>
        <end position="48"/>
    </location>
</feature>
<feature type="transmembrane region" description="Helical" evidence="9">
    <location>
        <begin position="250"/>
        <end position="272"/>
    </location>
</feature>
<evidence type="ECO:0000256" key="8">
    <source>
        <dbReference type="ARBA" id="ARBA00023136"/>
    </source>
</evidence>
<feature type="transmembrane region" description="Helical" evidence="9">
    <location>
        <begin position="126"/>
        <end position="146"/>
    </location>
</feature>
<keyword evidence="9" id="KW-0050">Antiport</keyword>
<dbReference type="Gene3D" id="1.20.1420.30">
    <property type="entry name" value="NCX, central ion-binding region"/>
    <property type="match status" value="2"/>
</dbReference>
<evidence type="ECO:0000259" key="10">
    <source>
        <dbReference type="Pfam" id="PF01699"/>
    </source>
</evidence>
<feature type="domain" description="Sodium/calcium exchanger membrane region" evidence="10">
    <location>
        <begin position="216"/>
        <end position="354"/>
    </location>
</feature>
<dbReference type="PANTHER" id="PTHR31503">
    <property type="entry name" value="VACUOLAR CALCIUM ION TRANSPORTER"/>
    <property type="match status" value="1"/>
</dbReference>
<dbReference type="GO" id="GO:0012505">
    <property type="term" value="C:endomembrane system"/>
    <property type="evidence" value="ECO:0007669"/>
    <property type="project" value="UniProtKB-SubCell"/>
</dbReference>
<feature type="transmembrane region" description="Helical" evidence="9">
    <location>
        <begin position="93"/>
        <end position="114"/>
    </location>
</feature>
<feature type="transmembrane region" description="Helical" evidence="9">
    <location>
        <begin position="313"/>
        <end position="334"/>
    </location>
</feature>
<dbReference type="AlphaFoldDB" id="A0A1G6RN06"/>
<dbReference type="GO" id="GO:0016020">
    <property type="term" value="C:membrane"/>
    <property type="evidence" value="ECO:0007669"/>
    <property type="project" value="InterPro"/>
</dbReference>
<dbReference type="STRING" id="1236220.SAMN04488112_12926"/>
<feature type="transmembrane region" description="Helical" evidence="9">
    <location>
        <begin position="158"/>
        <end position="176"/>
    </location>
</feature>
<evidence type="ECO:0000256" key="3">
    <source>
        <dbReference type="ARBA" id="ARBA00022568"/>
    </source>
</evidence>
<evidence type="ECO:0000256" key="1">
    <source>
        <dbReference type="ARBA" id="ARBA00004127"/>
    </source>
</evidence>
<dbReference type="PANTHER" id="PTHR31503:SF22">
    <property type="entry name" value="VACUOLAR CALCIUM ION TRANSPORTER"/>
    <property type="match status" value="1"/>
</dbReference>
<feature type="domain" description="Sodium/calcium exchanger membrane region" evidence="10">
    <location>
        <begin position="31"/>
        <end position="178"/>
    </location>
</feature>
<feature type="transmembrane region" description="Helical" evidence="9">
    <location>
        <begin position="284"/>
        <end position="307"/>
    </location>
</feature>
<dbReference type="EMBL" id="FMZA01000029">
    <property type="protein sequence ID" value="SDD06019.1"/>
    <property type="molecule type" value="Genomic_DNA"/>
</dbReference>
<keyword evidence="5 9" id="KW-0106">Calcium</keyword>
<gene>
    <name evidence="11" type="ORF">SAMN04488112_12926</name>
</gene>
<sequence length="361" mass="38867">MNPRWFYSLLFLSTLLSGLAHWFWPGEAVRFTLASLSLILWAAMLGKATESVAHYAGDRLGGFLNATFGNAAELIIATFLVREGLLDMVKASITGSIIGNLLLVLGLSLLFGGLKYRVQSFNPVLAGHNVSLMLLAVIGLFVPAALSFQLSAGERETLSLIIAGLLIIGYILWLIFSMITHKRELTVDQKEVEGEKDEALSANPASETPDWSKGLSILLLLVSTFFVAIQSEWLVGSIEAVAHALGWSELFVGAFLIAIIGNAAEHSAAIFLAMKNRMGAAVEIAVGSSLQIALFVSPALVFISLFFQKPMNLVFTTAELTAVAVSAFIAASISRDGSTNWYEGVMLLIVYLILGSAFYLV</sequence>
<keyword evidence="12" id="KW-1185">Reference proteome</keyword>
<dbReference type="InterPro" id="IPR004713">
    <property type="entry name" value="CaH_exchang"/>
</dbReference>
<dbReference type="NCBIfam" id="TIGR00378">
    <property type="entry name" value="cax"/>
    <property type="match status" value="1"/>
</dbReference>
<feature type="transmembrane region" description="Helical" evidence="9">
    <location>
        <begin position="60"/>
        <end position="81"/>
    </location>
</feature>
<dbReference type="GO" id="GO:0006874">
    <property type="term" value="P:intracellular calcium ion homeostasis"/>
    <property type="evidence" value="ECO:0007669"/>
    <property type="project" value="TreeGrafter"/>
</dbReference>
<accession>A0A1G6RN06</accession>
<evidence type="ECO:0000256" key="7">
    <source>
        <dbReference type="ARBA" id="ARBA00023065"/>
    </source>
</evidence>
<organism evidence="11 12">
    <name type="scientific">Melghirimyces thermohalophilus</name>
    <dbReference type="NCBI Taxonomy" id="1236220"/>
    <lineage>
        <taxon>Bacteria</taxon>
        <taxon>Bacillati</taxon>
        <taxon>Bacillota</taxon>
        <taxon>Bacilli</taxon>
        <taxon>Bacillales</taxon>
        <taxon>Thermoactinomycetaceae</taxon>
        <taxon>Melghirimyces</taxon>
    </lineage>
</organism>